<evidence type="ECO:0000313" key="3">
    <source>
        <dbReference type="Proteomes" id="UP000316621"/>
    </source>
</evidence>
<dbReference type="Gramene" id="RZC84602">
    <property type="protein sequence ID" value="RZC84602"/>
    <property type="gene ID" value="C5167_047391"/>
</dbReference>
<organism evidence="2 3">
    <name type="scientific">Papaver somniferum</name>
    <name type="common">Opium poppy</name>
    <dbReference type="NCBI Taxonomy" id="3469"/>
    <lineage>
        <taxon>Eukaryota</taxon>
        <taxon>Viridiplantae</taxon>
        <taxon>Streptophyta</taxon>
        <taxon>Embryophyta</taxon>
        <taxon>Tracheophyta</taxon>
        <taxon>Spermatophyta</taxon>
        <taxon>Magnoliopsida</taxon>
        <taxon>Ranunculales</taxon>
        <taxon>Papaveraceae</taxon>
        <taxon>Papaveroideae</taxon>
        <taxon>Papaver</taxon>
    </lineage>
</organism>
<sequence length="255" mass="28920">MIPEAKSRKVMQEYIVVLVMESISIKTGMIWRRFLAKRVLQTYTPRVCLEKDALVNIEKQIDGKLSGCIRSVCISHASTSVIGASTGVIGVHEGIYFVISCPLYYLKRCRTFQLFFRYVCLQEKPTVSHDKVVYYLRLSTSQLPIESQFISSLKDNLNAEVALGTVTNVKEACAWLGYTYLFIRMKSNPSEYGIGWDEVMEDPSLISKQRSLVTDAACSLDKSKMMRLDKNSGNFLLYRTSSHCNFASHFKKSGN</sequence>
<dbReference type="FunFam" id="1.10.10.10:FF:000024">
    <property type="entry name" value="U5 small nuclear ribonucleoprotein helicase"/>
    <property type="match status" value="1"/>
</dbReference>
<protein>
    <recommendedName>
        <fullName evidence="1">MER3 helicase-like winged helix domain-containing protein</fullName>
    </recommendedName>
</protein>
<evidence type="ECO:0000313" key="2">
    <source>
        <dbReference type="EMBL" id="RZC84602.1"/>
    </source>
</evidence>
<keyword evidence="3" id="KW-1185">Reference proteome</keyword>
<dbReference type="Proteomes" id="UP000316621">
    <property type="component" value="Chromosome 11"/>
</dbReference>
<proteinExistence type="predicted"/>
<dbReference type="EMBL" id="CM010725">
    <property type="protein sequence ID" value="RZC84602.1"/>
    <property type="molecule type" value="Genomic_DNA"/>
</dbReference>
<dbReference type="Pfam" id="PF23445">
    <property type="entry name" value="WHD_SNRNP200"/>
    <property type="match status" value="1"/>
</dbReference>
<accession>A0A4Y7LIS7</accession>
<dbReference type="AlphaFoldDB" id="A0A4Y7LIS7"/>
<dbReference type="PANTHER" id="PTHR24075:SF6">
    <property type="entry name" value="ACTIVATING SIGNAL COINTEGRATOR 1 COMPLEX SUBUNIT 3"/>
    <property type="match status" value="1"/>
</dbReference>
<dbReference type="GO" id="GO:0005634">
    <property type="term" value="C:nucleus"/>
    <property type="evidence" value="ECO:0007669"/>
    <property type="project" value="TreeGrafter"/>
</dbReference>
<dbReference type="InterPro" id="IPR057842">
    <property type="entry name" value="WH_MER3"/>
</dbReference>
<evidence type="ECO:0000259" key="1">
    <source>
        <dbReference type="Pfam" id="PF23445"/>
    </source>
</evidence>
<reference evidence="2 3" key="1">
    <citation type="journal article" date="2018" name="Science">
        <title>The opium poppy genome and morphinan production.</title>
        <authorList>
            <person name="Guo L."/>
            <person name="Winzer T."/>
            <person name="Yang X."/>
            <person name="Li Y."/>
            <person name="Ning Z."/>
            <person name="He Z."/>
            <person name="Teodor R."/>
            <person name="Lu Y."/>
            <person name="Bowser T.A."/>
            <person name="Graham I.A."/>
            <person name="Ye K."/>
        </authorList>
    </citation>
    <scope>NUCLEOTIDE SEQUENCE [LARGE SCALE GENOMIC DNA]</scope>
    <source>
        <strain evidence="3">cv. HN1</strain>
        <tissue evidence="2">Leaves</tissue>
    </source>
</reference>
<dbReference type="InterPro" id="IPR036388">
    <property type="entry name" value="WH-like_DNA-bd_sf"/>
</dbReference>
<dbReference type="GO" id="GO:0043138">
    <property type="term" value="F:3'-5' DNA helicase activity"/>
    <property type="evidence" value="ECO:0007669"/>
    <property type="project" value="TreeGrafter"/>
</dbReference>
<dbReference type="PANTHER" id="PTHR24075">
    <property type="entry name" value="SEC63 DOMAIN-CONTAINING"/>
    <property type="match status" value="1"/>
</dbReference>
<dbReference type="STRING" id="3469.A0A4Y7LIS7"/>
<gene>
    <name evidence="2" type="ORF">C5167_047391</name>
</gene>
<dbReference type="GO" id="GO:0003723">
    <property type="term" value="F:RNA binding"/>
    <property type="evidence" value="ECO:0007669"/>
    <property type="project" value="TreeGrafter"/>
</dbReference>
<feature type="domain" description="MER3 helicase-like winged helix" evidence="1">
    <location>
        <begin position="146"/>
        <end position="221"/>
    </location>
</feature>
<name>A0A4Y7LIS7_PAPSO</name>
<dbReference type="Gene3D" id="1.10.10.10">
    <property type="entry name" value="Winged helix-like DNA-binding domain superfamily/Winged helix DNA-binding domain"/>
    <property type="match status" value="1"/>
</dbReference>